<protein>
    <submittedName>
        <fullName evidence="9">ABC transporter ATP-binding protein</fullName>
    </submittedName>
</protein>
<dbReference type="RefSeq" id="WP_408157647.1">
    <property type="nucleotide sequence ID" value="NZ_JAQQCL010000046.1"/>
</dbReference>
<name>A0ABW9ERD8_9BURK</name>
<keyword evidence="5" id="KW-0547">Nucleotide-binding</keyword>
<dbReference type="CDD" id="cd03224">
    <property type="entry name" value="ABC_TM1139_LivF_branched"/>
    <property type="match status" value="1"/>
</dbReference>
<keyword evidence="7" id="KW-0029">Amino-acid transport</keyword>
<evidence type="ECO:0000256" key="5">
    <source>
        <dbReference type="ARBA" id="ARBA00022741"/>
    </source>
</evidence>
<comment type="caution">
    <text evidence="9">The sequence shown here is derived from an EMBL/GenBank/DDBJ whole genome shotgun (WGS) entry which is preliminary data.</text>
</comment>
<keyword evidence="2" id="KW-0813">Transport</keyword>
<evidence type="ECO:0000256" key="1">
    <source>
        <dbReference type="ARBA" id="ARBA00005417"/>
    </source>
</evidence>
<keyword evidence="4" id="KW-0472">Membrane</keyword>
<accession>A0ABW9ERD8</accession>
<dbReference type="PANTHER" id="PTHR43820:SF2">
    <property type="entry name" value="ABC TRANSPORTER ATP-BINDING PROTEIN"/>
    <property type="match status" value="1"/>
</dbReference>
<gene>
    <name evidence="9" type="ORF">PQQ73_35020</name>
</gene>
<dbReference type="PANTHER" id="PTHR43820">
    <property type="entry name" value="HIGH-AFFINITY BRANCHED-CHAIN AMINO ACID TRANSPORT ATP-BINDING PROTEIN LIVF"/>
    <property type="match status" value="1"/>
</dbReference>
<evidence type="ECO:0000259" key="8">
    <source>
        <dbReference type="PROSITE" id="PS50893"/>
    </source>
</evidence>
<organism evidence="9 10">
    <name type="scientific">Paraburkholderia strydomiana</name>
    <dbReference type="NCBI Taxonomy" id="1245417"/>
    <lineage>
        <taxon>Bacteria</taxon>
        <taxon>Pseudomonadati</taxon>
        <taxon>Pseudomonadota</taxon>
        <taxon>Betaproteobacteria</taxon>
        <taxon>Burkholderiales</taxon>
        <taxon>Burkholderiaceae</taxon>
        <taxon>Paraburkholderia</taxon>
    </lineage>
</organism>
<dbReference type="Gene3D" id="3.40.50.300">
    <property type="entry name" value="P-loop containing nucleotide triphosphate hydrolases"/>
    <property type="match status" value="1"/>
</dbReference>
<proteinExistence type="inferred from homology"/>
<evidence type="ECO:0000256" key="4">
    <source>
        <dbReference type="ARBA" id="ARBA00022519"/>
    </source>
</evidence>
<evidence type="ECO:0000256" key="7">
    <source>
        <dbReference type="ARBA" id="ARBA00022970"/>
    </source>
</evidence>
<keyword evidence="3" id="KW-1003">Cell membrane</keyword>
<evidence type="ECO:0000256" key="6">
    <source>
        <dbReference type="ARBA" id="ARBA00022840"/>
    </source>
</evidence>
<feature type="domain" description="ABC transporter" evidence="8">
    <location>
        <begin position="10"/>
        <end position="240"/>
    </location>
</feature>
<dbReference type="Proteomes" id="UP001629392">
    <property type="component" value="Unassembled WGS sequence"/>
</dbReference>
<dbReference type="PROSITE" id="PS00211">
    <property type="entry name" value="ABC_TRANSPORTER_1"/>
    <property type="match status" value="1"/>
</dbReference>
<keyword evidence="4" id="KW-0997">Cell inner membrane</keyword>
<evidence type="ECO:0000256" key="2">
    <source>
        <dbReference type="ARBA" id="ARBA00022448"/>
    </source>
</evidence>
<dbReference type="InterPro" id="IPR003593">
    <property type="entry name" value="AAA+_ATPase"/>
</dbReference>
<dbReference type="InterPro" id="IPR003439">
    <property type="entry name" value="ABC_transporter-like_ATP-bd"/>
</dbReference>
<dbReference type="InterPro" id="IPR017871">
    <property type="entry name" value="ABC_transporter-like_CS"/>
</dbReference>
<dbReference type="InterPro" id="IPR027417">
    <property type="entry name" value="P-loop_NTPase"/>
</dbReference>
<keyword evidence="10" id="KW-1185">Reference proteome</keyword>
<evidence type="ECO:0000313" key="9">
    <source>
        <dbReference type="EMBL" id="MFM0721512.1"/>
    </source>
</evidence>
<sequence length="245" mass="26444">MNEETVPADLKVRGLQVHIGKSHVLQGVDLDVTRAPLALVGRNGMGKSTLCNAIIGLQDISGGSIQWRGEELRGRRPHEISSGGIGFVPQGRRVFRSLTVDEHMRLFASRIVEKGTGWTMERVYDAFPRLAERRRNRGHELSGGEQQMLAIGRALLRNPRLLVLDEPSEGLAPAIIGQLVELLRKVNAEGISILLVEQNLGMALAVADSVAIMTAGRIALTLTAAALKADSGLQQQYLGVGAAIH</sequence>
<reference evidence="9 10" key="1">
    <citation type="journal article" date="2024" name="Chem. Sci.">
        <title>Discovery of megapolipeptins by genome mining of a Burkholderiales bacteria collection.</title>
        <authorList>
            <person name="Paulo B.S."/>
            <person name="Recchia M.J.J."/>
            <person name="Lee S."/>
            <person name="Fergusson C.H."/>
            <person name="Romanowski S.B."/>
            <person name="Hernandez A."/>
            <person name="Krull N."/>
            <person name="Liu D.Y."/>
            <person name="Cavanagh H."/>
            <person name="Bos A."/>
            <person name="Gray C.A."/>
            <person name="Murphy B.T."/>
            <person name="Linington R.G."/>
            <person name="Eustaquio A.S."/>
        </authorList>
    </citation>
    <scope>NUCLEOTIDE SEQUENCE [LARGE SCALE GENOMIC DNA]</scope>
    <source>
        <strain evidence="9 10">RL17-350-BIC-E</strain>
    </source>
</reference>
<evidence type="ECO:0000256" key="3">
    <source>
        <dbReference type="ARBA" id="ARBA00022475"/>
    </source>
</evidence>
<dbReference type="SMART" id="SM00382">
    <property type="entry name" value="AAA"/>
    <property type="match status" value="1"/>
</dbReference>
<dbReference type="SUPFAM" id="SSF52540">
    <property type="entry name" value="P-loop containing nucleoside triphosphate hydrolases"/>
    <property type="match status" value="1"/>
</dbReference>
<keyword evidence="6 9" id="KW-0067">ATP-binding</keyword>
<comment type="similarity">
    <text evidence="1">Belongs to the ABC transporter superfamily.</text>
</comment>
<dbReference type="GO" id="GO:0005524">
    <property type="term" value="F:ATP binding"/>
    <property type="evidence" value="ECO:0007669"/>
    <property type="project" value="UniProtKB-KW"/>
</dbReference>
<dbReference type="PROSITE" id="PS50893">
    <property type="entry name" value="ABC_TRANSPORTER_2"/>
    <property type="match status" value="1"/>
</dbReference>
<evidence type="ECO:0000313" key="10">
    <source>
        <dbReference type="Proteomes" id="UP001629392"/>
    </source>
</evidence>
<dbReference type="Pfam" id="PF00005">
    <property type="entry name" value="ABC_tran"/>
    <property type="match status" value="1"/>
</dbReference>
<dbReference type="EMBL" id="JAQQCL010000046">
    <property type="protein sequence ID" value="MFM0721512.1"/>
    <property type="molecule type" value="Genomic_DNA"/>
</dbReference>
<dbReference type="InterPro" id="IPR052156">
    <property type="entry name" value="BCAA_Transport_ATP-bd_LivF"/>
</dbReference>